<dbReference type="EMBL" id="OU466862">
    <property type="protein sequence ID" value="CAH2070419.1"/>
    <property type="molecule type" value="Genomic_DNA"/>
</dbReference>
<sequence>MYEESSMVEVGSCRRGGGGNLRSSMVEVGSCRCMVVEKESNMMEVGSCRHMVVVKTCSVRYEK</sequence>
<protein>
    <submittedName>
        <fullName evidence="1">Uncharacterized protein</fullName>
    </submittedName>
</protein>
<proteinExistence type="predicted"/>
<evidence type="ECO:0000313" key="1">
    <source>
        <dbReference type="EMBL" id="CAH2070419.1"/>
    </source>
</evidence>
<reference evidence="1 2" key="1">
    <citation type="submission" date="2022-03" db="EMBL/GenBank/DDBJ databases">
        <authorList>
            <person name="Nunn A."/>
            <person name="Chopra R."/>
            <person name="Nunn A."/>
            <person name="Contreras Garrido A."/>
        </authorList>
    </citation>
    <scope>NUCLEOTIDE SEQUENCE [LARGE SCALE GENOMIC DNA]</scope>
</reference>
<name>A0AAU9SQQ9_THLAR</name>
<gene>
    <name evidence="1" type="ORF">TAV2_LOCUS20534</name>
</gene>
<accession>A0AAU9SQQ9</accession>
<dbReference type="AlphaFoldDB" id="A0AAU9SQQ9"/>
<dbReference type="Proteomes" id="UP000836841">
    <property type="component" value="Chromosome 6"/>
</dbReference>
<evidence type="ECO:0000313" key="2">
    <source>
        <dbReference type="Proteomes" id="UP000836841"/>
    </source>
</evidence>
<organism evidence="1 2">
    <name type="scientific">Thlaspi arvense</name>
    <name type="common">Field penny-cress</name>
    <dbReference type="NCBI Taxonomy" id="13288"/>
    <lineage>
        <taxon>Eukaryota</taxon>
        <taxon>Viridiplantae</taxon>
        <taxon>Streptophyta</taxon>
        <taxon>Embryophyta</taxon>
        <taxon>Tracheophyta</taxon>
        <taxon>Spermatophyta</taxon>
        <taxon>Magnoliopsida</taxon>
        <taxon>eudicotyledons</taxon>
        <taxon>Gunneridae</taxon>
        <taxon>Pentapetalae</taxon>
        <taxon>rosids</taxon>
        <taxon>malvids</taxon>
        <taxon>Brassicales</taxon>
        <taxon>Brassicaceae</taxon>
        <taxon>Thlaspideae</taxon>
        <taxon>Thlaspi</taxon>
    </lineage>
</organism>
<keyword evidence="2" id="KW-1185">Reference proteome</keyword>